<dbReference type="Proteomes" id="UP000591735">
    <property type="component" value="Unassembled WGS sequence"/>
</dbReference>
<gene>
    <name evidence="1" type="ORF">HNR38_003434</name>
</gene>
<proteinExistence type="predicted"/>
<sequence length="42" mass="4655">MGTIRTRHTSGKRAYPLGLPLHRLSNIYFTLIRCPLASVTAA</sequence>
<evidence type="ECO:0000313" key="2">
    <source>
        <dbReference type="Proteomes" id="UP000591735"/>
    </source>
</evidence>
<protein>
    <submittedName>
        <fullName evidence="1">Uncharacterized protein</fullName>
    </submittedName>
</protein>
<dbReference type="EMBL" id="JACHFE010000019">
    <property type="protein sequence ID" value="MBB5322914.1"/>
    <property type="molecule type" value="Genomic_DNA"/>
</dbReference>
<name>A0A840UB20_9GAMM</name>
<evidence type="ECO:0000313" key="1">
    <source>
        <dbReference type="EMBL" id="MBB5322914.1"/>
    </source>
</evidence>
<comment type="caution">
    <text evidence="1">The sequence shown here is derived from an EMBL/GenBank/DDBJ whole genome shotgun (WGS) entry which is preliminary data.</text>
</comment>
<dbReference type="AlphaFoldDB" id="A0A840UB20"/>
<accession>A0A840UB20</accession>
<reference evidence="1 2" key="1">
    <citation type="submission" date="2020-08" db="EMBL/GenBank/DDBJ databases">
        <title>Genomic Encyclopedia of Type Strains, Phase IV (KMG-IV): sequencing the most valuable type-strain genomes for metagenomic binning, comparative biology and taxonomic classification.</title>
        <authorList>
            <person name="Goeker M."/>
        </authorList>
    </citation>
    <scope>NUCLEOTIDE SEQUENCE [LARGE SCALE GENOMIC DNA]</scope>
    <source>
        <strain evidence="1 2">DSM 22359</strain>
    </source>
</reference>
<organism evidence="1 2">
    <name type="scientific">Marinobacter oulmenensis</name>
    <dbReference type="NCBI Taxonomy" id="643747"/>
    <lineage>
        <taxon>Bacteria</taxon>
        <taxon>Pseudomonadati</taxon>
        <taxon>Pseudomonadota</taxon>
        <taxon>Gammaproteobacteria</taxon>
        <taxon>Pseudomonadales</taxon>
        <taxon>Marinobacteraceae</taxon>
        <taxon>Marinobacter</taxon>
    </lineage>
</organism>
<keyword evidence="2" id="KW-1185">Reference proteome</keyword>